<accession>A0A9N8EAD6</accession>
<dbReference type="AlphaFoldDB" id="A0A9N8EAD6"/>
<protein>
    <submittedName>
        <fullName evidence="2">Uncharacterized protein</fullName>
    </submittedName>
</protein>
<feature type="region of interest" description="Disordered" evidence="1">
    <location>
        <begin position="68"/>
        <end position="100"/>
    </location>
</feature>
<keyword evidence="3" id="KW-1185">Reference proteome</keyword>
<feature type="compositionally biased region" description="Basic residues" evidence="1">
    <location>
        <begin position="87"/>
        <end position="98"/>
    </location>
</feature>
<name>A0A9N8EAD6_9STRA</name>
<dbReference type="EMBL" id="CAICTM010000721">
    <property type="protein sequence ID" value="CAB9515549.1"/>
    <property type="molecule type" value="Genomic_DNA"/>
</dbReference>
<comment type="caution">
    <text evidence="2">The sequence shown here is derived from an EMBL/GenBank/DDBJ whole genome shotgun (WGS) entry which is preliminary data.</text>
</comment>
<feature type="region of interest" description="Disordered" evidence="1">
    <location>
        <begin position="33"/>
        <end position="56"/>
    </location>
</feature>
<evidence type="ECO:0000313" key="3">
    <source>
        <dbReference type="Proteomes" id="UP001153069"/>
    </source>
</evidence>
<feature type="region of interest" description="Disordered" evidence="1">
    <location>
        <begin position="145"/>
        <end position="165"/>
    </location>
</feature>
<feature type="compositionally biased region" description="Low complexity" evidence="1">
    <location>
        <begin position="36"/>
        <end position="49"/>
    </location>
</feature>
<proteinExistence type="predicted"/>
<reference evidence="2" key="1">
    <citation type="submission" date="2020-06" db="EMBL/GenBank/DDBJ databases">
        <authorList>
            <consortium name="Plant Systems Biology data submission"/>
        </authorList>
    </citation>
    <scope>NUCLEOTIDE SEQUENCE</scope>
    <source>
        <strain evidence="2">D6</strain>
    </source>
</reference>
<evidence type="ECO:0000313" key="2">
    <source>
        <dbReference type="EMBL" id="CAB9515549.1"/>
    </source>
</evidence>
<evidence type="ECO:0000256" key="1">
    <source>
        <dbReference type="SAM" id="MobiDB-lite"/>
    </source>
</evidence>
<sequence>MANYQWASHEQEAKATACDALALALAKYRNVKKLSETPSTSGSSPTRSSIALESDGVEDKEIIQSLSMGGIRFRATTSSEPALMRSQPRRRPRRRTRGPKVPTIKGILKKTSSYHSMRFMSEPPPKTLIPQKCVSFVGLKQQCTDDDRWESEGSDRWESERTKTNLEASEHGYDAPSHQGNYYWGNQASINAPKPLSTTSLTRLRKELNLKNALGISHAEVKLSHNSTNMDAPGRSKRDGINPFQDSIKELQSVLVQSAHQQLSKPLHCTNTAPSKPRRQGTIESIEEEEDIVSSPTAIVCGKLQLSTVNDFDIVVNHSNAAPLKPQRQGTIEHIERVSPPNADFHQKSQLSAVQDLQVGKHSNAAPLMPQRQGTIETIEEEISSPTVLQKPQLSAMHDLYFVKHSNAAPSMPQRQGTIETIEEEISPPTVAQKPQLSAMHDLYFVKHSNAAPSMPERQGTIETIEEEISSPTVAQKPQLSAVHDLGVVSHSNTQRQGTIETIDEDISFPTVIVGQKLQLPTVNDFVEAVDHSQIAPLMPQRQGTIETIDEDISSPTVIVGQKLQRSTVNDIEVVDLSKTAPLMPQRQGTIDSVESTSSPSAVMCQNPQQSKVMNDREGMDHSTSPPLMPQRQGTIEIHVPWEKNACSRGVAACLEL</sequence>
<gene>
    <name evidence="2" type="ORF">SEMRO_722_G192940.1</name>
</gene>
<organism evidence="2 3">
    <name type="scientific">Seminavis robusta</name>
    <dbReference type="NCBI Taxonomy" id="568900"/>
    <lineage>
        <taxon>Eukaryota</taxon>
        <taxon>Sar</taxon>
        <taxon>Stramenopiles</taxon>
        <taxon>Ochrophyta</taxon>
        <taxon>Bacillariophyta</taxon>
        <taxon>Bacillariophyceae</taxon>
        <taxon>Bacillariophycidae</taxon>
        <taxon>Naviculales</taxon>
        <taxon>Naviculaceae</taxon>
        <taxon>Seminavis</taxon>
    </lineage>
</organism>
<dbReference type="Proteomes" id="UP001153069">
    <property type="component" value="Unassembled WGS sequence"/>
</dbReference>